<evidence type="ECO:0000256" key="8">
    <source>
        <dbReference type="ARBA" id="ARBA00022679"/>
    </source>
</evidence>
<evidence type="ECO:0000256" key="11">
    <source>
        <dbReference type="ARBA" id="ARBA00022989"/>
    </source>
</evidence>
<feature type="transmembrane region" description="Helical" evidence="18">
    <location>
        <begin position="208"/>
        <end position="235"/>
    </location>
</feature>
<dbReference type="AlphaFoldDB" id="A0A8H7Y567"/>
<comment type="caution">
    <text evidence="19">The sequence shown here is derived from an EMBL/GenBank/DDBJ whole genome shotgun (WGS) entry which is preliminary data.</text>
</comment>
<proteinExistence type="inferred from homology"/>
<dbReference type="GO" id="GO:0004605">
    <property type="term" value="F:phosphatidate cytidylyltransferase activity"/>
    <property type="evidence" value="ECO:0007669"/>
    <property type="project" value="UniProtKB-EC"/>
</dbReference>
<feature type="transmembrane region" description="Helical" evidence="18">
    <location>
        <begin position="339"/>
        <end position="360"/>
    </location>
</feature>
<evidence type="ECO:0000256" key="18">
    <source>
        <dbReference type="SAM" id="Phobius"/>
    </source>
</evidence>
<evidence type="ECO:0000256" key="15">
    <source>
        <dbReference type="ARBA" id="ARBA00023264"/>
    </source>
</evidence>
<evidence type="ECO:0000256" key="17">
    <source>
        <dbReference type="SAM" id="MobiDB-lite"/>
    </source>
</evidence>
<feature type="transmembrane region" description="Helical" evidence="18">
    <location>
        <begin position="366"/>
        <end position="387"/>
    </location>
</feature>
<dbReference type="InterPro" id="IPR016720">
    <property type="entry name" value="PC_Trfase_euk"/>
</dbReference>
<evidence type="ECO:0000256" key="3">
    <source>
        <dbReference type="ARBA" id="ARBA00005119"/>
    </source>
</evidence>
<evidence type="ECO:0000256" key="14">
    <source>
        <dbReference type="ARBA" id="ARBA00023209"/>
    </source>
</evidence>
<feature type="transmembrane region" description="Helical" evidence="18">
    <location>
        <begin position="273"/>
        <end position="293"/>
    </location>
</feature>
<feature type="transmembrane region" description="Helical" evidence="18">
    <location>
        <begin position="408"/>
        <end position="427"/>
    </location>
</feature>
<feature type="compositionally biased region" description="Basic and acidic residues" evidence="17">
    <location>
        <begin position="59"/>
        <end position="79"/>
    </location>
</feature>
<keyword evidence="10 16" id="KW-0548">Nucleotidyltransferase</keyword>
<evidence type="ECO:0000256" key="1">
    <source>
        <dbReference type="ARBA" id="ARBA00001698"/>
    </source>
</evidence>
<evidence type="ECO:0000256" key="13">
    <source>
        <dbReference type="ARBA" id="ARBA00023136"/>
    </source>
</evidence>
<dbReference type="GO" id="GO:0005789">
    <property type="term" value="C:endoplasmic reticulum membrane"/>
    <property type="evidence" value="ECO:0007669"/>
    <property type="project" value="TreeGrafter"/>
</dbReference>
<protein>
    <recommendedName>
        <fullName evidence="6 16">Phosphatidate cytidylyltransferase</fullName>
        <ecNumber evidence="6 16">2.7.7.41</ecNumber>
    </recommendedName>
</protein>
<name>A0A8H7Y567_PSICU</name>
<keyword evidence="14" id="KW-0594">Phospholipid biosynthesis</keyword>
<comment type="pathway">
    <text evidence="4">Lipid metabolism.</text>
</comment>
<comment type="similarity">
    <text evidence="5 16">Belongs to the CDS family.</text>
</comment>
<comment type="subcellular location">
    <subcellularLocation>
        <location evidence="2">Membrane</location>
        <topology evidence="2">Multi-pass membrane protein</topology>
    </subcellularLocation>
</comment>
<keyword evidence="7" id="KW-0444">Lipid biosynthesis</keyword>
<dbReference type="UniPathway" id="UPA00557">
    <property type="reaction ID" value="UER00614"/>
</dbReference>
<keyword evidence="12" id="KW-0443">Lipid metabolism</keyword>
<feature type="region of interest" description="Disordered" evidence="17">
    <location>
        <begin position="19"/>
        <end position="194"/>
    </location>
</feature>
<evidence type="ECO:0000256" key="2">
    <source>
        <dbReference type="ARBA" id="ARBA00004141"/>
    </source>
</evidence>
<keyword evidence="8 16" id="KW-0808">Transferase</keyword>
<dbReference type="InterPro" id="IPR000374">
    <property type="entry name" value="PC_trans"/>
</dbReference>
<dbReference type="EC" id="2.7.7.41" evidence="6 16"/>
<comment type="pathway">
    <text evidence="3 16">Phospholipid metabolism; CDP-diacylglycerol biosynthesis; CDP-diacylglycerol from sn-glycerol 3-phosphate: step 3/3.</text>
</comment>
<feature type="compositionally biased region" description="Polar residues" evidence="17">
    <location>
        <begin position="128"/>
        <end position="138"/>
    </location>
</feature>
<reference evidence="19" key="1">
    <citation type="submission" date="2021-02" db="EMBL/GenBank/DDBJ databases">
        <title>Psilocybe cubensis genome.</title>
        <authorList>
            <person name="Mckernan K.J."/>
            <person name="Crawford S."/>
            <person name="Trippe A."/>
            <person name="Kane L.T."/>
            <person name="Mclaughlin S."/>
        </authorList>
    </citation>
    <scope>NUCLEOTIDE SEQUENCE [LARGE SCALE GENOMIC DNA]</scope>
    <source>
        <strain evidence="19">MGC-MH-2018</strain>
    </source>
</reference>
<evidence type="ECO:0000256" key="10">
    <source>
        <dbReference type="ARBA" id="ARBA00022695"/>
    </source>
</evidence>
<accession>A0A8H7Y567</accession>
<gene>
    <name evidence="19" type="ORF">JR316_002341</name>
</gene>
<dbReference type="GO" id="GO:0016024">
    <property type="term" value="P:CDP-diacylglycerol biosynthetic process"/>
    <property type="evidence" value="ECO:0007669"/>
    <property type="project" value="UniProtKB-UniPathway"/>
</dbReference>
<evidence type="ECO:0000256" key="16">
    <source>
        <dbReference type="RuleBase" id="RU003938"/>
    </source>
</evidence>
<evidence type="ECO:0000256" key="9">
    <source>
        <dbReference type="ARBA" id="ARBA00022692"/>
    </source>
</evidence>
<dbReference type="Pfam" id="PF01148">
    <property type="entry name" value="CTP_transf_1"/>
    <property type="match status" value="1"/>
</dbReference>
<dbReference type="OrthoDB" id="10260889at2759"/>
<feature type="transmembrane region" description="Helical" evidence="18">
    <location>
        <begin position="488"/>
        <end position="508"/>
    </location>
</feature>
<keyword evidence="11 18" id="KW-1133">Transmembrane helix</keyword>
<dbReference type="PANTHER" id="PTHR13773:SF8">
    <property type="entry name" value="PHOSPHATIDATE CYTIDYLYLTRANSFERASE, PHOTORECEPTOR-SPECIFIC"/>
    <property type="match status" value="1"/>
</dbReference>
<keyword evidence="13 18" id="KW-0472">Membrane</keyword>
<keyword evidence="15" id="KW-1208">Phospholipid metabolism</keyword>
<feature type="compositionally biased region" description="Polar residues" evidence="17">
    <location>
        <begin position="169"/>
        <end position="184"/>
    </location>
</feature>
<evidence type="ECO:0000256" key="12">
    <source>
        <dbReference type="ARBA" id="ARBA00023098"/>
    </source>
</evidence>
<sequence length="594" mass="65966">MSAPKTIFASKTTFDALAVDSGEETEEEHLSDAENAQGSAPKEPVKPTKSAIKKAQRVARMEARQREKQNKAAARRKEASGASSDDTPADPKCLNPVVEEALIEPPVTGRTPELTFPTEAALQEKDSSNGPTFVSKESPTIEKEGSVAPKTSPALPIPKPKVGSRISENHISVASPPSNGSVSKSVPEKDGAVDSEQIKKRQNVLTRVIWTFIMIGGFIGLLLLGHTYMILLVMLCQTLVYREVTALFSLKTATPESRDVEPLKGRDPWSKTLNWYFFAVTNYFLYGESIIYYFKHVVFADANLLPFATNHRMISFTLYIIGFMGFVMSLKKGYLKQQFGLFCWVHMSLLLIVVSSHFIVNNILEGLIWFWVPASLVICNDCFAYIWGVTVGRTPLIKLSPKKTVEGFVGAFISTMIFSVFWGAYFMRFNYMICPVHDLGVSAWNSTQCTPNPVFVWKTWKLWQPLSSFLNSVTGHTVNTISYAPYQFHLLVLAGFASLVAPFGGFFASGFKRAFNIKDFGHSIPGHGGMTDRMDCQFLMGIFTYVYYSSLIRVHHVTVGGILQTIVSGLTVDQQLELINDLSRYLEGQGIVVS</sequence>
<keyword evidence="9 16" id="KW-0812">Transmembrane</keyword>
<organism evidence="19">
    <name type="scientific">Psilocybe cubensis</name>
    <name type="common">Psychedelic mushroom</name>
    <name type="synonym">Stropharia cubensis</name>
    <dbReference type="NCBI Taxonomy" id="181762"/>
    <lineage>
        <taxon>Eukaryota</taxon>
        <taxon>Fungi</taxon>
        <taxon>Dikarya</taxon>
        <taxon>Basidiomycota</taxon>
        <taxon>Agaricomycotina</taxon>
        <taxon>Agaricomycetes</taxon>
        <taxon>Agaricomycetidae</taxon>
        <taxon>Agaricales</taxon>
        <taxon>Agaricineae</taxon>
        <taxon>Strophariaceae</taxon>
        <taxon>Psilocybe</taxon>
    </lineage>
</organism>
<evidence type="ECO:0000256" key="6">
    <source>
        <dbReference type="ARBA" id="ARBA00012487"/>
    </source>
</evidence>
<evidence type="ECO:0000256" key="4">
    <source>
        <dbReference type="ARBA" id="ARBA00005189"/>
    </source>
</evidence>
<evidence type="ECO:0000256" key="7">
    <source>
        <dbReference type="ARBA" id="ARBA00022516"/>
    </source>
</evidence>
<dbReference type="PROSITE" id="PS01315">
    <property type="entry name" value="CDS"/>
    <property type="match status" value="1"/>
</dbReference>
<dbReference type="EMBL" id="JAFIQS010000002">
    <property type="protein sequence ID" value="KAG5172838.1"/>
    <property type="molecule type" value="Genomic_DNA"/>
</dbReference>
<evidence type="ECO:0000313" key="19">
    <source>
        <dbReference type="EMBL" id="KAG5172838.1"/>
    </source>
</evidence>
<comment type="catalytic activity">
    <reaction evidence="1 16">
        <text>a 1,2-diacyl-sn-glycero-3-phosphate + CTP + H(+) = a CDP-1,2-diacyl-sn-glycerol + diphosphate</text>
        <dbReference type="Rhea" id="RHEA:16229"/>
        <dbReference type="ChEBI" id="CHEBI:15378"/>
        <dbReference type="ChEBI" id="CHEBI:33019"/>
        <dbReference type="ChEBI" id="CHEBI:37563"/>
        <dbReference type="ChEBI" id="CHEBI:58332"/>
        <dbReference type="ChEBI" id="CHEBI:58608"/>
        <dbReference type="EC" id="2.7.7.41"/>
    </reaction>
</comment>
<evidence type="ECO:0000256" key="5">
    <source>
        <dbReference type="ARBA" id="ARBA00010185"/>
    </source>
</evidence>
<dbReference type="PANTHER" id="PTHR13773">
    <property type="entry name" value="PHOSPHATIDATE CYTIDYLYLTRANSFERASE"/>
    <property type="match status" value="1"/>
</dbReference>
<feature type="transmembrane region" description="Helical" evidence="18">
    <location>
        <begin position="313"/>
        <end position="330"/>
    </location>
</feature>